<dbReference type="GO" id="GO:0016787">
    <property type="term" value="F:hydrolase activity"/>
    <property type="evidence" value="ECO:0007669"/>
    <property type="project" value="UniProtKB-KW"/>
</dbReference>
<dbReference type="InterPro" id="IPR022742">
    <property type="entry name" value="Hydrolase_4"/>
</dbReference>
<dbReference type="InterPro" id="IPR029058">
    <property type="entry name" value="AB_hydrolase_fold"/>
</dbReference>
<keyword evidence="3" id="KW-1185">Reference proteome</keyword>
<proteinExistence type="predicted"/>
<dbReference type="Proteomes" id="UP000306477">
    <property type="component" value="Unassembled WGS sequence"/>
</dbReference>
<evidence type="ECO:0000259" key="1">
    <source>
        <dbReference type="Pfam" id="PF12146"/>
    </source>
</evidence>
<accession>A0A4S3PN35</accession>
<dbReference type="RefSeq" id="WP_136380743.1">
    <property type="nucleotide sequence ID" value="NZ_SLUB01000037.1"/>
</dbReference>
<reference evidence="2 3" key="1">
    <citation type="journal article" date="2019" name="Indoor Air">
        <title>Impacts of indoor surface finishes on bacterial viability.</title>
        <authorList>
            <person name="Hu J."/>
            <person name="Maamar S.B."/>
            <person name="Glawe A.J."/>
            <person name="Gottel N."/>
            <person name="Gilbert J.A."/>
            <person name="Hartmann E.M."/>
        </authorList>
    </citation>
    <scope>NUCLEOTIDE SEQUENCE [LARGE SCALE GENOMIC DNA]</scope>
    <source>
        <strain evidence="2 3">AF060A6</strain>
    </source>
</reference>
<dbReference type="STRING" id="1033734.GCA_000285535_01511"/>
<dbReference type="AlphaFoldDB" id="A0A4S3PN35"/>
<dbReference type="Gene3D" id="3.40.50.1820">
    <property type="entry name" value="alpha/beta hydrolase"/>
    <property type="match status" value="1"/>
</dbReference>
<gene>
    <name evidence="2" type="ORF">E1I69_16895</name>
</gene>
<evidence type="ECO:0000313" key="2">
    <source>
        <dbReference type="EMBL" id="THE10919.1"/>
    </source>
</evidence>
<dbReference type="Pfam" id="PF12146">
    <property type="entry name" value="Hydrolase_4"/>
    <property type="match status" value="1"/>
</dbReference>
<keyword evidence="2" id="KW-0378">Hydrolase</keyword>
<comment type="caution">
    <text evidence="2">The sequence shown here is derived from an EMBL/GenBank/DDBJ whole genome shotgun (WGS) entry which is preliminary data.</text>
</comment>
<dbReference type="EMBL" id="SLUB01000037">
    <property type="protein sequence ID" value="THE10919.1"/>
    <property type="molecule type" value="Genomic_DNA"/>
</dbReference>
<evidence type="ECO:0000313" key="3">
    <source>
        <dbReference type="Proteomes" id="UP000306477"/>
    </source>
</evidence>
<protein>
    <submittedName>
        <fullName evidence="2">Alpha/beta hydrolase</fullName>
    </submittedName>
</protein>
<organism evidence="2 3">
    <name type="scientific">Bacillus timonensis</name>
    <dbReference type="NCBI Taxonomy" id="1033734"/>
    <lineage>
        <taxon>Bacteria</taxon>
        <taxon>Bacillati</taxon>
        <taxon>Bacillota</taxon>
        <taxon>Bacilli</taxon>
        <taxon>Bacillales</taxon>
        <taxon>Bacillaceae</taxon>
        <taxon>Bacillus</taxon>
    </lineage>
</organism>
<dbReference type="OrthoDB" id="9806902at2"/>
<dbReference type="PANTHER" id="PTHR11614">
    <property type="entry name" value="PHOSPHOLIPASE-RELATED"/>
    <property type="match status" value="1"/>
</dbReference>
<feature type="domain" description="Serine aminopeptidase S33" evidence="1">
    <location>
        <begin position="27"/>
        <end position="291"/>
    </location>
</feature>
<dbReference type="InterPro" id="IPR051044">
    <property type="entry name" value="MAG_DAG_Lipase"/>
</dbReference>
<dbReference type="SUPFAM" id="SSF53474">
    <property type="entry name" value="alpha/beta-Hydrolases"/>
    <property type="match status" value="1"/>
</dbReference>
<name>A0A4S3PN35_9BACI</name>
<sequence>MTSTDFTFLAEDSVTIYCKKWENPEATPKGIVQIAHGMAEHIERYDLFAKSLTNEGYIVYGNDHRGHGKTGTNAKLVGFFAEENGFDRVVEDMLQLTEIIKKNHPHTPIFLFGHSMGSFLVRRYIQIHGDKLAGVILSGTGGDPGFIGKVGMGLAKFEMKRKGKKTKSPLMNKLTFGSYNKSFRPNRTEFDWLSRDDQEVDKYIADPLCGGIFTAGFFYDLVSGVAKVNNHNANQHIPKELPMYFMAGDKDPVGNFSKGVLEAAAMYKNVGMNNITVQLYENSRHEILKEINKEEVYKDVINWLNTHIKKGDSKTFAYESLK</sequence>